<evidence type="ECO:0000259" key="1">
    <source>
        <dbReference type="Pfam" id="PF26490"/>
    </source>
</evidence>
<protein>
    <recommendedName>
        <fullName evidence="1">DUF8159 domain-containing protein</fullName>
    </recommendedName>
</protein>
<gene>
    <name evidence="2" type="ORF">HALLA_12640</name>
</gene>
<organism evidence="2 3">
    <name type="scientific">Halostagnicola larsenii XH-48</name>
    <dbReference type="NCBI Taxonomy" id="797299"/>
    <lineage>
        <taxon>Archaea</taxon>
        <taxon>Methanobacteriati</taxon>
        <taxon>Methanobacteriota</taxon>
        <taxon>Stenosarchaea group</taxon>
        <taxon>Halobacteria</taxon>
        <taxon>Halobacteriales</taxon>
        <taxon>Natrialbaceae</taxon>
        <taxon>Halostagnicola</taxon>
    </lineage>
</organism>
<dbReference type="RefSeq" id="WP_049952752.1">
    <property type="nucleotide sequence ID" value="NZ_CP007055.1"/>
</dbReference>
<evidence type="ECO:0000313" key="3">
    <source>
        <dbReference type="Proteomes" id="UP000019024"/>
    </source>
</evidence>
<keyword evidence="3" id="KW-1185">Reference proteome</keyword>
<dbReference type="Pfam" id="PF26490">
    <property type="entry name" value="DUF8159"/>
    <property type="match status" value="1"/>
</dbReference>
<dbReference type="Proteomes" id="UP000019024">
    <property type="component" value="Chromosome"/>
</dbReference>
<dbReference type="EMBL" id="CP007055">
    <property type="protein sequence ID" value="AHF99510.1"/>
    <property type="molecule type" value="Genomic_DNA"/>
</dbReference>
<proteinExistence type="predicted"/>
<sequence>MSDDRPVAVTLENRLMSNGYYVTDYEETDGGIDLTYEAVSESETVTSHEVGVVVRTVLTIDDEREDWNPGRLEVTSTTTDGSVRGRWHVEASWFRELAGGLSSLEFSERVLETVRTPLEE</sequence>
<name>W0JL91_9EURY</name>
<dbReference type="GeneID" id="25145288"/>
<reference evidence="2 3" key="1">
    <citation type="submission" date="2014-01" db="EMBL/GenBank/DDBJ databases">
        <authorList>
            <consortium name="DOE Joint Genome Institute"/>
            <person name="Anderson I."/>
            <person name="Huntemann M."/>
            <person name="Han J."/>
            <person name="Chen A."/>
            <person name="Kyrpides N."/>
            <person name="Mavromatis K."/>
            <person name="Markowitz V."/>
            <person name="Palaniappan K."/>
            <person name="Ivanova N."/>
            <person name="Schaumberg A."/>
            <person name="Pati A."/>
            <person name="Liolios K."/>
            <person name="Nordberg H.P."/>
            <person name="Cantor M.N."/>
            <person name="Hua S.X."/>
            <person name="Woyke T."/>
        </authorList>
    </citation>
    <scope>NUCLEOTIDE SEQUENCE [LARGE SCALE GENOMIC DNA]</scope>
    <source>
        <strain evidence="2 3">XH-48</strain>
    </source>
</reference>
<dbReference type="STRING" id="797299.HALLA_12640"/>
<dbReference type="eggNOG" id="arCOG06310">
    <property type="taxonomic scope" value="Archaea"/>
</dbReference>
<dbReference type="OrthoDB" id="290983at2157"/>
<dbReference type="KEGG" id="hlr:HALLA_12640"/>
<evidence type="ECO:0000313" key="2">
    <source>
        <dbReference type="EMBL" id="AHF99510.1"/>
    </source>
</evidence>
<feature type="domain" description="DUF8159" evidence="1">
    <location>
        <begin position="1"/>
        <end position="117"/>
    </location>
</feature>
<dbReference type="InterPro" id="IPR058473">
    <property type="entry name" value="DUF8159"/>
</dbReference>
<dbReference type="HOGENOM" id="CLU_138951_0_0_2"/>
<dbReference type="AlphaFoldDB" id="W0JL91"/>
<accession>W0JL91</accession>